<dbReference type="OrthoDB" id="4547866at2"/>
<dbReference type="SUPFAM" id="SSF52218">
    <property type="entry name" value="Flavoproteins"/>
    <property type="match status" value="1"/>
</dbReference>
<dbReference type="InterPro" id="IPR029039">
    <property type="entry name" value="Flavoprotein-like_sf"/>
</dbReference>
<dbReference type="Gene3D" id="3.40.50.360">
    <property type="match status" value="1"/>
</dbReference>
<organism evidence="1 2">
    <name type="scientific">Maribacter cobaltidurans</name>
    <dbReference type="NCBI Taxonomy" id="1178778"/>
    <lineage>
        <taxon>Bacteria</taxon>
        <taxon>Pseudomonadati</taxon>
        <taxon>Bacteroidota</taxon>
        <taxon>Flavobacteriia</taxon>
        <taxon>Flavobacteriales</taxon>
        <taxon>Flavobacteriaceae</taxon>
        <taxon>Maribacter</taxon>
    </lineage>
</organism>
<dbReference type="KEGG" id="marb:CJ263_06055"/>
<gene>
    <name evidence="1" type="ORF">CJ263_06055</name>
</gene>
<dbReference type="AlphaFoldDB" id="A0A223V335"/>
<evidence type="ECO:0000313" key="1">
    <source>
        <dbReference type="EMBL" id="ASV29815.1"/>
    </source>
</evidence>
<sequence>MKEVLIIYYSQTGQLLSILENMATKIEGNDVNITYFEIIPKPKYEFPWEKEKFYDSFPESFLQIPSDYELPAKHILDKKYDLVILGYQVWFLTPSIPINTFLKSETSKALLKETPVVTVVACRNMWIMAQEKMKKLLKDVEANLVGHIALVDRNINHISVITISHWMFSGRKDRYLGIFPKPGVSEKDIQNAERFGTPIKKALMDNEFGTLQNQILALGGVKVNPFLIMTDKRGNVLFSKWANHIIKKGAPGNPKRLKWIGFFKIYLLFAIWVIAPIVFIVFLLTYLPSYNRRRKDKIYYSSVALKENE</sequence>
<accession>A0A223V335</accession>
<reference evidence="1 2" key="1">
    <citation type="submission" date="2017-08" db="EMBL/GenBank/DDBJ databases">
        <title>The complete genome sequence of Maribacter sp. B1, isolated from deep-sea sediment.</title>
        <authorList>
            <person name="Wu Y.-H."/>
            <person name="Cheng H."/>
            <person name="Xu X.-W."/>
        </authorList>
    </citation>
    <scope>NUCLEOTIDE SEQUENCE [LARGE SCALE GENOMIC DNA]</scope>
    <source>
        <strain evidence="1 2">B1</strain>
    </source>
</reference>
<proteinExistence type="predicted"/>
<dbReference type="EMBL" id="CP022957">
    <property type="protein sequence ID" value="ASV29815.1"/>
    <property type="molecule type" value="Genomic_DNA"/>
</dbReference>
<name>A0A223V335_9FLAO</name>
<dbReference type="Proteomes" id="UP000215244">
    <property type="component" value="Chromosome"/>
</dbReference>
<protein>
    <submittedName>
        <fullName evidence="1">Dialkylrecorsinol condensing enzyme DarA</fullName>
    </submittedName>
</protein>
<keyword evidence="2" id="KW-1185">Reference proteome</keyword>
<dbReference type="RefSeq" id="WP_094996438.1">
    <property type="nucleotide sequence ID" value="NZ_BMJL01000009.1"/>
</dbReference>
<evidence type="ECO:0000313" key="2">
    <source>
        <dbReference type="Proteomes" id="UP000215244"/>
    </source>
</evidence>